<evidence type="ECO:0000256" key="1">
    <source>
        <dbReference type="SAM" id="MobiDB-lite"/>
    </source>
</evidence>
<feature type="region of interest" description="Disordered" evidence="1">
    <location>
        <begin position="281"/>
        <end position="317"/>
    </location>
</feature>
<feature type="region of interest" description="Disordered" evidence="1">
    <location>
        <begin position="92"/>
        <end position="138"/>
    </location>
</feature>
<feature type="compositionally biased region" description="Low complexity" evidence="1">
    <location>
        <begin position="281"/>
        <end position="300"/>
    </location>
</feature>
<protein>
    <submittedName>
        <fullName evidence="2">Uncharacterized protein</fullName>
    </submittedName>
</protein>
<sequence length="414" mass="44252">MPAPPPDAVSRIERPAFSSVTAIIVGRDRYVCGGKSTIFGTGPRRTENPHHGAHNMAYDRICFGDERREGSMREGDGAHGVTFPWHLGPELVYDEVGPPTAKPRESTSHAPGEDYPTLPSDTSGGHESSGDGNPPPCGHFEGYLWTGFPRVAAIFPSPPIKRRAQSVSSDVSEGSLITEVPDFKSTVTSSADLNRYAFSKQVSKHGANTPPVPCDVDRTDEEEETSEQFGKYPVKKVSKATSLRQDEEVEVGAVRVRPGGVDVGVGREVADVAVGRDVVDVGVGPETEAPPLTSATSSSSDRGRQSDGETMENYPLMTRPSVDYASIDEDPGTSGTTGFSVQATACCTSTGSVTMVSPITSQPKASGRNVSWCLDSVTEKAVRSSPSSSVKFKDRPRRPPTCQPPGEQEERTRQ</sequence>
<organism evidence="2 3">
    <name type="scientific">Pomacea canaliculata</name>
    <name type="common">Golden apple snail</name>
    <dbReference type="NCBI Taxonomy" id="400727"/>
    <lineage>
        <taxon>Eukaryota</taxon>
        <taxon>Metazoa</taxon>
        <taxon>Spiralia</taxon>
        <taxon>Lophotrochozoa</taxon>
        <taxon>Mollusca</taxon>
        <taxon>Gastropoda</taxon>
        <taxon>Caenogastropoda</taxon>
        <taxon>Architaenioglossa</taxon>
        <taxon>Ampullarioidea</taxon>
        <taxon>Ampullariidae</taxon>
        <taxon>Pomacea</taxon>
    </lineage>
</organism>
<dbReference type="Proteomes" id="UP000245119">
    <property type="component" value="Linkage Group LG1"/>
</dbReference>
<comment type="caution">
    <text evidence="2">The sequence shown here is derived from an EMBL/GenBank/DDBJ whole genome shotgun (WGS) entry which is preliminary data.</text>
</comment>
<feature type="region of interest" description="Disordered" evidence="1">
    <location>
        <begin position="204"/>
        <end position="230"/>
    </location>
</feature>
<dbReference type="AlphaFoldDB" id="A0A2T7PWZ2"/>
<evidence type="ECO:0000313" key="3">
    <source>
        <dbReference type="Proteomes" id="UP000245119"/>
    </source>
</evidence>
<evidence type="ECO:0000313" key="2">
    <source>
        <dbReference type="EMBL" id="PVD37946.1"/>
    </source>
</evidence>
<gene>
    <name evidence="2" type="ORF">C0Q70_00548</name>
</gene>
<name>A0A2T7PWZ2_POMCA</name>
<keyword evidence="3" id="KW-1185">Reference proteome</keyword>
<accession>A0A2T7PWZ2</accession>
<dbReference type="EMBL" id="PZQS01000001">
    <property type="protein sequence ID" value="PVD37946.1"/>
    <property type="molecule type" value="Genomic_DNA"/>
</dbReference>
<proteinExistence type="predicted"/>
<feature type="region of interest" description="Disordered" evidence="1">
    <location>
        <begin position="378"/>
        <end position="414"/>
    </location>
</feature>
<reference evidence="2 3" key="1">
    <citation type="submission" date="2018-04" db="EMBL/GenBank/DDBJ databases">
        <title>The genome of golden apple snail Pomacea canaliculata provides insight into stress tolerance and invasive adaptation.</title>
        <authorList>
            <person name="Liu C."/>
            <person name="Liu B."/>
            <person name="Ren Y."/>
            <person name="Zhang Y."/>
            <person name="Wang H."/>
            <person name="Li S."/>
            <person name="Jiang F."/>
            <person name="Yin L."/>
            <person name="Zhang G."/>
            <person name="Qian W."/>
            <person name="Fan W."/>
        </authorList>
    </citation>
    <scope>NUCLEOTIDE SEQUENCE [LARGE SCALE GENOMIC DNA]</scope>
    <source>
        <strain evidence="2">SZHN2017</strain>
        <tissue evidence="2">Muscle</tissue>
    </source>
</reference>